<evidence type="ECO:0000256" key="1">
    <source>
        <dbReference type="SAM" id="MobiDB-lite"/>
    </source>
</evidence>
<accession>Q091Q7</accession>
<proteinExistence type="predicted"/>
<feature type="region of interest" description="Disordered" evidence="1">
    <location>
        <begin position="1"/>
        <end position="64"/>
    </location>
</feature>
<evidence type="ECO:0000313" key="2">
    <source>
        <dbReference type="EMBL" id="EAU66450.1"/>
    </source>
</evidence>
<gene>
    <name evidence="2" type="ORF">STIAU_0546</name>
</gene>
<dbReference type="Proteomes" id="UP000032702">
    <property type="component" value="Unassembled WGS sequence"/>
</dbReference>
<comment type="caution">
    <text evidence="2">The sequence shown here is derived from an EMBL/GenBank/DDBJ whole genome shotgun (WGS) entry which is preliminary data.</text>
</comment>
<dbReference type="EMBL" id="AAMD01000055">
    <property type="protein sequence ID" value="EAU66450.1"/>
    <property type="molecule type" value="Genomic_DNA"/>
</dbReference>
<sequence>MGPWHRPRCPPGRREGSATSGRGPPDARPHLPKGLHQHLQVQRLGDGGEDAGGHRTRGARARDDDDRNALDLRFLFQALHQLPPRHHRHHQIQDHHPRGGLPSQPLQCIEAVDSGLHREALFCQVLLQHFAAVDMILDEEDVAGVRHGLFLDGVRLPVKAEASTEARPGERGGWAGCWLPDGSAPARQAPGPGRPLAGRWARPLLRLLGKEAVLERVVRILPGFHAQGHVVERHQLRQGLLAAEVLPGDAQVLAQRAGQVGAGEEAVSGIRRECPVHGGAQGLGHRARGRLPVRPRVVADAPEQLLGALALGGIGGQGLPLPRVEGLGPLEEVPAGEQLEQDDAQGELIRARLQGEALRELGGGIGQAALPLGALAAQAPGQPGPGHAELQQLHRPVLADEDVVGRHVAVDDAQRAPVLVRERVRVVQGLGHLRHHVAGKSLREGLLGPLRGGQHRLQPVFRHVLQQQQGRIVRPLERVHGQDVGVAQLRGDAGFLHQSAPRLLAASRRRALDDGVAAKGRAIPAAHEDQLAVASRPQPLDELIGGVPGPQQHLGRVGLGGRGGHGHTPKEGRTWRVWSGPPPAVTCQVPPEHTETTG</sequence>
<reference evidence="2 3" key="1">
    <citation type="submission" date="2006-04" db="EMBL/GenBank/DDBJ databases">
        <authorList>
            <person name="Nierman W.C."/>
        </authorList>
    </citation>
    <scope>NUCLEOTIDE SEQUENCE [LARGE SCALE GENOMIC DNA]</scope>
    <source>
        <strain evidence="2 3">DW4/3-1</strain>
    </source>
</reference>
<protein>
    <submittedName>
        <fullName evidence="2">Uncharacterized protein</fullName>
    </submittedName>
</protein>
<feature type="region of interest" description="Disordered" evidence="1">
    <location>
        <begin position="562"/>
        <end position="582"/>
    </location>
</feature>
<dbReference type="AlphaFoldDB" id="Q091Q7"/>
<name>Q091Q7_STIAD</name>
<organism evidence="2 3">
    <name type="scientific">Stigmatella aurantiaca (strain DW4/3-1)</name>
    <dbReference type="NCBI Taxonomy" id="378806"/>
    <lineage>
        <taxon>Bacteria</taxon>
        <taxon>Pseudomonadati</taxon>
        <taxon>Myxococcota</taxon>
        <taxon>Myxococcia</taxon>
        <taxon>Myxococcales</taxon>
        <taxon>Cystobacterineae</taxon>
        <taxon>Archangiaceae</taxon>
        <taxon>Stigmatella</taxon>
    </lineage>
</organism>
<evidence type="ECO:0000313" key="3">
    <source>
        <dbReference type="Proteomes" id="UP000032702"/>
    </source>
</evidence>